<dbReference type="PROSITE" id="PS50850">
    <property type="entry name" value="MFS"/>
    <property type="match status" value="1"/>
</dbReference>
<gene>
    <name evidence="4" type="ORF">PGLA2088_LOCUS50408</name>
</gene>
<feature type="transmembrane region" description="Helical" evidence="2">
    <location>
        <begin position="81"/>
        <end position="108"/>
    </location>
</feature>
<dbReference type="GO" id="GO:0016020">
    <property type="term" value="C:membrane"/>
    <property type="evidence" value="ECO:0007669"/>
    <property type="project" value="UniProtKB-SubCell"/>
</dbReference>
<dbReference type="SUPFAM" id="SSF103473">
    <property type="entry name" value="MFS general substrate transporter"/>
    <property type="match status" value="1"/>
</dbReference>
<keyword evidence="2" id="KW-1133">Transmembrane helix</keyword>
<proteinExistence type="predicted"/>
<feature type="transmembrane region" description="Helical" evidence="2">
    <location>
        <begin position="408"/>
        <end position="431"/>
    </location>
</feature>
<feature type="transmembrane region" description="Helical" evidence="2">
    <location>
        <begin position="316"/>
        <end position="339"/>
    </location>
</feature>
<feature type="non-terminal residue" evidence="4">
    <location>
        <position position="1"/>
    </location>
</feature>
<evidence type="ECO:0000256" key="1">
    <source>
        <dbReference type="ARBA" id="ARBA00004141"/>
    </source>
</evidence>
<dbReference type="Pfam" id="PF07690">
    <property type="entry name" value="MFS_1"/>
    <property type="match status" value="2"/>
</dbReference>
<organism evidence="4 5">
    <name type="scientific">Polarella glacialis</name>
    <name type="common">Dinoflagellate</name>
    <dbReference type="NCBI Taxonomy" id="89957"/>
    <lineage>
        <taxon>Eukaryota</taxon>
        <taxon>Sar</taxon>
        <taxon>Alveolata</taxon>
        <taxon>Dinophyceae</taxon>
        <taxon>Suessiales</taxon>
        <taxon>Suessiaceae</taxon>
        <taxon>Polarella</taxon>
    </lineage>
</organism>
<dbReference type="Proteomes" id="UP000626109">
    <property type="component" value="Unassembled WGS sequence"/>
</dbReference>
<dbReference type="PANTHER" id="PTHR23525:SF1">
    <property type="entry name" value="NODULIN-LIKE DOMAIN-CONTAINING PROTEIN"/>
    <property type="match status" value="1"/>
</dbReference>
<feature type="transmembrane region" description="Helical" evidence="2">
    <location>
        <begin position="477"/>
        <end position="504"/>
    </location>
</feature>
<dbReference type="GO" id="GO:0022857">
    <property type="term" value="F:transmembrane transporter activity"/>
    <property type="evidence" value="ECO:0007669"/>
    <property type="project" value="InterPro"/>
</dbReference>
<dbReference type="InterPro" id="IPR020846">
    <property type="entry name" value="MFS_dom"/>
</dbReference>
<dbReference type="EMBL" id="CAJNNW010037371">
    <property type="protein sequence ID" value="CAE8741334.1"/>
    <property type="molecule type" value="Genomic_DNA"/>
</dbReference>
<feature type="transmembrane region" description="Helical" evidence="2">
    <location>
        <begin position="120"/>
        <end position="140"/>
    </location>
</feature>
<name>A0A813LXU0_POLGL</name>
<evidence type="ECO:0000256" key="2">
    <source>
        <dbReference type="SAM" id="Phobius"/>
    </source>
</evidence>
<feature type="transmembrane region" description="Helical" evidence="2">
    <location>
        <begin position="218"/>
        <end position="237"/>
    </location>
</feature>
<dbReference type="CDD" id="cd06174">
    <property type="entry name" value="MFS"/>
    <property type="match status" value="1"/>
</dbReference>
<protein>
    <recommendedName>
        <fullName evidence="3">Major facilitator superfamily (MFS) profile domain-containing protein</fullName>
    </recommendedName>
</protein>
<dbReference type="Gene3D" id="1.20.1250.20">
    <property type="entry name" value="MFS general substrate transporter like domains"/>
    <property type="match status" value="2"/>
</dbReference>
<feature type="transmembrane region" description="Helical" evidence="2">
    <location>
        <begin position="182"/>
        <end position="206"/>
    </location>
</feature>
<comment type="subcellular location">
    <subcellularLocation>
        <location evidence="1">Membrane</location>
        <topology evidence="1">Multi-pass membrane protein</topology>
    </subcellularLocation>
</comment>
<feature type="transmembrane region" description="Helical" evidence="2">
    <location>
        <begin position="556"/>
        <end position="574"/>
    </location>
</feature>
<comment type="caution">
    <text evidence="4">The sequence shown here is derived from an EMBL/GenBank/DDBJ whole genome shotgun (WGS) entry which is preliminary data.</text>
</comment>
<dbReference type="AlphaFoldDB" id="A0A813LXU0"/>
<feature type="transmembrane region" description="Helical" evidence="2">
    <location>
        <begin position="438"/>
        <end position="457"/>
    </location>
</feature>
<keyword evidence="2" id="KW-0472">Membrane</keyword>
<keyword evidence="2" id="KW-0812">Transmembrane</keyword>
<reference evidence="4" key="1">
    <citation type="submission" date="2021-02" db="EMBL/GenBank/DDBJ databases">
        <authorList>
            <person name="Dougan E. K."/>
            <person name="Rhodes N."/>
            <person name="Thang M."/>
            <person name="Chan C."/>
        </authorList>
    </citation>
    <scope>NUCLEOTIDE SEQUENCE</scope>
</reference>
<feature type="transmembrane region" description="Helical" evidence="2">
    <location>
        <begin position="351"/>
        <end position="381"/>
    </location>
</feature>
<accession>A0A813LXU0</accession>
<feature type="domain" description="Major facilitator superfamily (MFS) profile" evidence="3">
    <location>
        <begin position="42"/>
        <end position="462"/>
    </location>
</feature>
<dbReference type="PANTHER" id="PTHR23525">
    <property type="entry name" value="TRANSPORTER, PUTATIVE-RELATED"/>
    <property type="match status" value="1"/>
</dbReference>
<dbReference type="InterPro" id="IPR036259">
    <property type="entry name" value="MFS_trans_sf"/>
</dbReference>
<feature type="transmembrane region" description="Helical" evidence="2">
    <location>
        <begin position="41"/>
        <end position="61"/>
    </location>
</feature>
<evidence type="ECO:0000313" key="5">
    <source>
        <dbReference type="Proteomes" id="UP000626109"/>
    </source>
</evidence>
<evidence type="ECO:0000313" key="4">
    <source>
        <dbReference type="EMBL" id="CAE8741334.1"/>
    </source>
</evidence>
<dbReference type="InterPro" id="IPR011701">
    <property type="entry name" value="MFS"/>
</dbReference>
<sequence length="598" mass="64381">PHEARAVELTAVEPSGTEVQGSDAACSPDVAKLLCRRNIRAMFAFQLLSALAWGTAMGPVFDRYLYLLGSGGARDPQLLPIHGANSLVGLAESISGITSLVMAIPVGILVDRHPDRRARLLRASALVGLTAALVGLLAVLMDEVLLLTLMLVLFGAFSELSSSASEAIFADSIPAGERSGLFVTKAIFSTVGAACGPFISALGLLFLGDVWQPHQMKAVIISGVLITAPAVATLFFFRDPPPVDPFVDPLKEASPQSAALEDSGPAAEVPRGELRFGPLSAKHVPVLISVSDFITCIGAGMTVKFFNLFFIQDHGFSPVAISLLQTGYPLVIAVFMKFTQRLAKPFGRAQASLLFFSLNVLCLVVLGEVTWLPILLCVFLLRGGFANSTYPLDRSILMDFTPSSQRGMWNSIASLTSMTWSGSAFIGGFISDAHDYRFTFLITALLYGIACVVYVPLVKLVPRKEQEINASPVAISVSVMLMGSISFFWLIMMQIVLAITSGAVHDLIGGEAPTMEKVELNLKSWSVLFSHVAGFATINAWGSLQQTYFKGSPQSALLVVPIGFIGLQVLFAAMDSIRWKISHMDDGEEDEFEHKWDE</sequence>
<feature type="non-terminal residue" evidence="4">
    <location>
        <position position="598"/>
    </location>
</feature>
<evidence type="ECO:0000259" key="3">
    <source>
        <dbReference type="PROSITE" id="PS50850"/>
    </source>
</evidence>